<reference evidence="2 3" key="2">
    <citation type="submission" date="2009-02" db="EMBL/GenBank/DDBJ databases">
        <title>Draft genome sequence of Blautia hydrogenotrophica DSM 10507 (Ruminococcus hydrogenotrophicus DSM 10507).</title>
        <authorList>
            <person name="Sudarsanam P."/>
            <person name="Ley R."/>
            <person name="Guruge J."/>
            <person name="Turnbaugh P.J."/>
            <person name="Mahowald M."/>
            <person name="Liep D."/>
            <person name="Gordon J."/>
        </authorList>
    </citation>
    <scope>NUCLEOTIDE SEQUENCE [LARGE SCALE GENOMIC DNA]</scope>
    <source>
        <strain evidence="3">DSM 10507 / JCM 14656 / S5a33</strain>
    </source>
</reference>
<evidence type="ECO:0008006" key="4">
    <source>
        <dbReference type="Google" id="ProtNLM"/>
    </source>
</evidence>
<dbReference type="eggNOG" id="COG4709">
    <property type="taxonomic scope" value="Bacteria"/>
</dbReference>
<dbReference type="PATRIC" id="fig|476272.21.peg.3528"/>
<accession>C0CI59</accession>
<comment type="caution">
    <text evidence="2">The sequence shown here is derived from an EMBL/GenBank/DDBJ whole genome shotgun (WGS) entry which is preliminary data.</text>
</comment>
<proteinExistence type="predicted"/>
<keyword evidence="1" id="KW-1133">Transmembrane helix</keyword>
<reference evidence="2 3" key="1">
    <citation type="submission" date="2009-01" db="EMBL/GenBank/DDBJ databases">
        <authorList>
            <person name="Fulton L."/>
            <person name="Clifton S."/>
            <person name="Fulton B."/>
            <person name="Xu J."/>
            <person name="Minx P."/>
            <person name="Pepin K.H."/>
            <person name="Johnson M."/>
            <person name="Bhonagiri V."/>
            <person name="Nash W.E."/>
            <person name="Mardis E.R."/>
            <person name="Wilson R.K."/>
        </authorList>
    </citation>
    <scope>NUCLEOTIDE SEQUENCE [LARGE SCALE GENOMIC DNA]</scope>
    <source>
        <strain evidence="3">DSM 10507 / JCM 14656 / S5a33</strain>
    </source>
</reference>
<keyword evidence="1" id="KW-0812">Transmembrane</keyword>
<protein>
    <recommendedName>
        <fullName evidence="4">DUF1700 domain-containing protein</fullName>
    </recommendedName>
</protein>
<evidence type="ECO:0000256" key="1">
    <source>
        <dbReference type="SAM" id="Phobius"/>
    </source>
</evidence>
<gene>
    <name evidence="2" type="ORF">RUMHYD_00523</name>
</gene>
<name>C0CI59_BLAHS</name>
<dbReference type="HOGENOM" id="CLU_080365_2_0_9"/>
<keyword evidence="3" id="KW-1185">Reference proteome</keyword>
<dbReference type="EMBL" id="ACBZ01000018">
    <property type="protein sequence ID" value="EEG50537.1"/>
    <property type="molecule type" value="Genomic_DNA"/>
</dbReference>
<sequence>MEEKIMTRTEYMRRLSVRLKHLPREDFDRAMEYFQEYFDEAGAEKEQQAIQDLGDPQSAAEQIIMDLAVKNTENRPENMRRGFGAVWIGLLAVLAAPIGLPLAVSAAVLIGCFGVVVLSLLLSTFVLVLAAVLSAVIGLAAGVWLIFTSPANGLATFGLSLLVFGLGLLAGIFSIWLCKVCLSGISKGVGRMIKKRGGKKYEI</sequence>
<dbReference type="Proteomes" id="UP000003100">
    <property type="component" value="Unassembled WGS sequence"/>
</dbReference>
<feature type="transmembrane region" description="Helical" evidence="1">
    <location>
        <begin position="154"/>
        <end position="177"/>
    </location>
</feature>
<feature type="transmembrane region" description="Helical" evidence="1">
    <location>
        <begin position="85"/>
        <end position="118"/>
    </location>
</feature>
<evidence type="ECO:0000313" key="3">
    <source>
        <dbReference type="Proteomes" id="UP000003100"/>
    </source>
</evidence>
<feature type="transmembrane region" description="Helical" evidence="1">
    <location>
        <begin position="124"/>
        <end position="147"/>
    </location>
</feature>
<organism evidence="2 3">
    <name type="scientific">Blautia hydrogenotrophica (strain DSM 10507 / JCM 14656 / S5a33)</name>
    <name type="common">Ruminococcus hydrogenotrophicus</name>
    <dbReference type="NCBI Taxonomy" id="476272"/>
    <lineage>
        <taxon>Bacteria</taxon>
        <taxon>Bacillati</taxon>
        <taxon>Bacillota</taxon>
        <taxon>Clostridia</taxon>
        <taxon>Lachnospirales</taxon>
        <taxon>Lachnospiraceae</taxon>
        <taxon>Blautia</taxon>
    </lineage>
</organism>
<dbReference type="AlphaFoldDB" id="C0CI59"/>
<keyword evidence="1" id="KW-0472">Membrane</keyword>
<dbReference type="Pfam" id="PF22564">
    <property type="entry name" value="HAAS"/>
    <property type="match status" value="1"/>
</dbReference>
<evidence type="ECO:0000313" key="2">
    <source>
        <dbReference type="EMBL" id="EEG50537.1"/>
    </source>
</evidence>